<dbReference type="InterPro" id="IPR050624">
    <property type="entry name" value="HTH-type_Tx_Regulator"/>
</dbReference>
<dbReference type="GO" id="GO:0003677">
    <property type="term" value="F:DNA binding"/>
    <property type="evidence" value="ECO:0007669"/>
    <property type="project" value="UniProtKB-UniRule"/>
</dbReference>
<evidence type="ECO:0000256" key="1">
    <source>
        <dbReference type="ARBA" id="ARBA00023125"/>
    </source>
</evidence>
<dbReference type="InterPro" id="IPR009057">
    <property type="entry name" value="Homeodomain-like_sf"/>
</dbReference>
<feature type="domain" description="HTH tetR-type" evidence="3">
    <location>
        <begin position="22"/>
        <end position="82"/>
    </location>
</feature>
<dbReference type="Gene3D" id="1.10.357.10">
    <property type="entry name" value="Tetracycline Repressor, domain 2"/>
    <property type="match status" value="1"/>
</dbReference>
<dbReference type="PANTHER" id="PTHR43479">
    <property type="entry name" value="ACREF/ENVCD OPERON REPRESSOR-RELATED"/>
    <property type="match status" value="1"/>
</dbReference>
<reference evidence="4 5" key="1">
    <citation type="journal article" date="2016" name="Genome Announc.">
        <title>Draft Genome Sequence of Paenibacillus amylolyticus Heshi-A3, Isolated from Fermented Rice Bran in a Japanese Fermented Seafood Dish.</title>
        <authorList>
            <person name="Akuzawa S."/>
            <person name="Nagaoka J."/>
            <person name="Kanekatsu M."/>
            <person name="Kubota E."/>
            <person name="Ohtake R."/>
            <person name="Suzuki T."/>
            <person name="Kanesaki Y."/>
        </authorList>
    </citation>
    <scope>NUCLEOTIDE SEQUENCE [LARGE SCALE GENOMIC DNA]</scope>
    <source>
        <strain evidence="4 5">Heshi-A3</strain>
    </source>
</reference>
<evidence type="ECO:0000313" key="5">
    <source>
        <dbReference type="Proteomes" id="UP000069697"/>
    </source>
</evidence>
<dbReference type="Proteomes" id="UP000069697">
    <property type="component" value="Unassembled WGS sequence"/>
</dbReference>
<name>A0A100VKY7_PAEAM</name>
<dbReference type="InterPro" id="IPR039532">
    <property type="entry name" value="TetR_C_Firmicutes"/>
</dbReference>
<dbReference type="SUPFAM" id="SSF46689">
    <property type="entry name" value="Homeodomain-like"/>
    <property type="match status" value="1"/>
</dbReference>
<dbReference type="InterPro" id="IPR001647">
    <property type="entry name" value="HTH_TetR"/>
</dbReference>
<accession>A0A100VKY7</accession>
<dbReference type="Pfam" id="PF14278">
    <property type="entry name" value="TetR_C_8"/>
    <property type="match status" value="1"/>
</dbReference>
<evidence type="ECO:0000256" key="2">
    <source>
        <dbReference type="PROSITE-ProRule" id="PRU00335"/>
    </source>
</evidence>
<comment type="caution">
    <text evidence="4">The sequence shown here is derived from an EMBL/GenBank/DDBJ whole genome shotgun (WGS) entry which is preliminary data.</text>
</comment>
<reference evidence="5" key="2">
    <citation type="submission" date="2016-01" db="EMBL/GenBank/DDBJ databases">
        <title>Draft Genome Sequence of Paenibacillus amylolyticus Heshi-A3 that Was Isolated from Fermented Rice Bran with Aging Salted Mackerel, Which Was Named Heshiko as Traditional Fermented Seafood in Japan.</title>
        <authorList>
            <person name="Akuzawa S."/>
            <person name="Nakagawa J."/>
            <person name="Kanekatsu T."/>
            <person name="Kubota E."/>
            <person name="Ohtake R."/>
            <person name="Suzuki T."/>
            <person name="Kanesaki Y."/>
        </authorList>
    </citation>
    <scope>NUCLEOTIDE SEQUENCE [LARGE SCALE GENOMIC DNA]</scope>
    <source>
        <strain evidence="5">Heshi-A3</strain>
    </source>
</reference>
<dbReference type="PROSITE" id="PS50977">
    <property type="entry name" value="HTH_TETR_2"/>
    <property type="match status" value="1"/>
</dbReference>
<sequence>MCNYSLERMVITIVSITDRRILKSQEAIKSAFIKLMNEKPFDTITMQDISDHANVGRRTIYHHYSDKFDLLDKLIEEHIDELRRLCKEACDLDFIESNVLWFDYFEIHYSFFSAMLRSKGAPFFRSRFLALVIEELEDEVNITEGKNKGLTKEVILTFFGTAIVGIVESYFTNGLPRQPHTVAEQVGILLERNL</sequence>
<protein>
    <submittedName>
        <fullName evidence="4">TetR family transcriptional regulator</fullName>
    </submittedName>
</protein>
<dbReference type="EMBL" id="BCNV01000001">
    <property type="protein sequence ID" value="GAS81718.1"/>
    <property type="molecule type" value="Genomic_DNA"/>
</dbReference>
<proteinExistence type="predicted"/>
<gene>
    <name evidence="4" type="ORF">PAHA3_1792</name>
</gene>
<evidence type="ECO:0000313" key="4">
    <source>
        <dbReference type="EMBL" id="GAS81718.1"/>
    </source>
</evidence>
<organism evidence="4 5">
    <name type="scientific">Paenibacillus amylolyticus</name>
    <dbReference type="NCBI Taxonomy" id="1451"/>
    <lineage>
        <taxon>Bacteria</taxon>
        <taxon>Bacillati</taxon>
        <taxon>Bacillota</taxon>
        <taxon>Bacilli</taxon>
        <taxon>Bacillales</taxon>
        <taxon>Paenibacillaceae</taxon>
        <taxon>Paenibacillus</taxon>
    </lineage>
</organism>
<dbReference type="AlphaFoldDB" id="A0A100VKY7"/>
<dbReference type="Pfam" id="PF00440">
    <property type="entry name" value="TetR_N"/>
    <property type="match status" value="1"/>
</dbReference>
<dbReference type="PANTHER" id="PTHR43479:SF7">
    <property type="entry name" value="TETR-FAMILY TRANSCRIPTIONAL REGULATOR"/>
    <property type="match status" value="1"/>
</dbReference>
<feature type="DNA-binding region" description="H-T-H motif" evidence="2">
    <location>
        <begin position="45"/>
        <end position="64"/>
    </location>
</feature>
<evidence type="ECO:0000259" key="3">
    <source>
        <dbReference type="PROSITE" id="PS50977"/>
    </source>
</evidence>
<keyword evidence="1 2" id="KW-0238">DNA-binding</keyword>